<dbReference type="AlphaFoldDB" id="A0A7W6MX36"/>
<dbReference type="Proteomes" id="UP000546007">
    <property type="component" value="Unassembled WGS sequence"/>
</dbReference>
<proteinExistence type="predicted"/>
<sequence>MNQGGEGAKVIPVYSFRSSRTMWTSCCEVSQGLDLIIFAEKISLFTIVG</sequence>
<dbReference type="EMBL" id="JACIES010000001">
    <property type="protein sequence ID" value="MBB4024441.1"/>
    <property type="molecule type" value="Genomic_DNA"/>
</dbReference>
<accession>A0A7W6MX36</accession>
<reference evidence="1 2" key="1">
    <citation type="submission" date="2020-08" db="EMBL/GenBank/DDBJ databases">
        <title>Genomic Encyclopedia of Type Strains, Phase IV (KMG-IV): sequencing the most valuable type-strain genomes for metagenomic binning, comparative biology and taxonomic classification.</title>
        <authorList>
            <person name="Goeker M."/>
        </authorList>
    </citation>
    <scope>NUCLEOTIDE SEQUENCE [LARGE SCALE GENOMIC DNA]</scope>
    <source>
        <strain evidence="1 2">DSM 105721</strain>
    </source>
</reference>
<protein>
    <submittedName>
        <fullName evidence="1">Uncharacterized protein</fullName>
    </submittedName>
</protein>
<comment type="caution">
    <text evidence="1">The sequence shown here is derived from an EMBL/GenBank/DDBJ whole genome shotgun (WGS) entry which is preliminary data.</text>
</comment>
<organism evidence="1 2">
    <name type="scientific">Butyricimonas faecihominis</name>
    <dbReference type="NCBI Taxonomy" id="1472416"/>
    <lineage>
        <taxon>Bacteria</taxon>
        <taxon>Pseudomonadati</taxon>
        <taxon>Bacteroidota</taxon>
        <taxon>Bacteroidia</taxon>
        <taxon>Bacteroidales</taxon>
        <taxon>Odoribacteraceae</taxon>
        <taxon>Butyricimonas</taxon>
    </lineage>
</organism>
<keyword evidence="2" id="KW-1185">Reference proteome</keyword>
<gene>
    <name evidence="1" type="ORF">GGR14_000202</name>
</gene>
<evidence type="ECO:0000313" key="2">
    <source>
        <dbReference type="Proteomes" id="UP000546007"/>
    </source>
</evidence>
<name>A0A7W6MX36_9BACT</name>
<evidence type="ECO:0000313" key="1">
    <source>
        <dbReference type="EMBL" id="MBB4024441.1"/>
    </source>
</evidence>